<feature type="region of interest" description="Disordered" evidence="1">
    <location>
        <begin position="358"/>
        <end position="464"/>
    </location>
</feature>
<feature type="region of interest" description="Disordered" evidence="1">
    <location>
        <begin position="97"/>
        <end position="338"/>
    </location>
</feature>
<evidence type="ECO:0000313" key="2">
    <source>
        <dbReference type="EMBL" id="TGO15525.1"/>
    </source>
</evidence>
<dbReference type="OrthoDB" id="3526530at2759"/>
<feature type="compositionally biased region" description="Polar residues" evidence="1">
    <location>
        <begin position="227"/>
        <end position="239"/>
    </location>
</feature>
<accession>A0A4Z1ETE9</accession>
<sequence>MCVDTFITYTACSCKIMIKTICFDHIQHTLKQQDRNPCPKKAHGLYTMRTSPNLCFLKSGTKLEDGRIFQHGSNHTCHYYEFERDPNDPKKRWERWERKNREKSRQRADSMEANVSTGEDRLMNLEADKENSHKERESEIREWQEETKNNRPPRVKVEKRVAEKEQPAPGRKTVNHVLYDMFDPRSDDEFSDDDDWKPEPKVEVDPGDTVPWSFNNARSISDPRRASGTNTNQDAYTSPKSHDDGVLFNDRNTNIFNGTGPDLPATPHSQFNFNPPFTGTHTKYNPDKSNSSHGSSSARPSDAMDLGSPRHRAPIPEKIPPRRHDLYRPRYPSMPVDAHSSFWAGHLNQVGSSLPPPYFPSPSTLAPYDAATGRSSGFTGGRDEHTASGDGETRGVYGNYAGEENHERQNKRARVERSGASNADFGDTMSSTRDNGSGGMLKSESENQTANSMNDAGDDTEMVE</sequence>
<evidence type="ECO:0000313" key="3">
    <source>
        <dbReference type="Proteomes" id="UP000297777"/>
    </source>
</evidence>
<dbReference type="Proteomes" id="UP000297777">
    <property type="component" value="Unassembled WGS sequence"/>
</dbReference>
<organism evidence="2 3">
    <name type="scientific">Botrytis tulipae</name>
    <dbReference type="NCBI Taxonomy" id="87230"/>
    <lineage>
        <taxon>Eukaryota</taxon>
        <taxon>Fungi</taxon>
        <taxon>Dikarya</taxon>
        <taxon>Ascomycota</taxon>
        <taxon>Pezizomycotina</taxon>
        <taxon>Leotiomycetes</taxon>
        <taxon>Helotiales</taxon>
        <taxon>Sclerotiniaceae</taxon>
        <taxon>Botrytis</taxon>
    </lineage>
</organism>
<name>A0A4Z1ETE9_9HELO</name>
<feature type="compositionally biased region" description="Basic and acidic residues" evidence="1">
    <location>
        <begin position="381"/>
        <end position="393"/>
    </location>
</feature>
<protein>
    <submittedName>
        <fullName evidence="2">Uncharacterized protein</fullName>
    </submittedName>
</protein>
<dbReference type="AlphaFoldDB" id="A0A4Z1ETE9"/>
<feature type="compositionally biased region" description="Basic and acidic residues" evidence="1">
    <location>
        <begin position="97"/>
        <end position="110"/>
    </location>
</feature>
<proteinExistence type="predicted"/>
<feature type="compositionally biased region" description="Basic and acidic residues" evidence="1">
    <location>
        <begin position="118"/>
        <end position="166"/>
    </location>
</feature>
<dbReference type="EMBL" id="PQXH01000039">
    <property type="protein sequence ID" value="TGO15525.1"/>
    <property type="molecule type" value="Genomic_DNA"/>
</dbReference>
<feature type="compositionally biased region" description="Basic and acidic residues" evidence="1">
    <location>
        <begin position="319"/>
        <end position="328"/>
    </location>
</feature>
<gene>
    <name evidence="2" type="ORF">BTUL_0039g00420</name>
</gene>
<reference evidence="2 3" key="1">
    <citation type="submission" date="2017-12" db="EMBL/GenBank/DDBJ databases">
        <title>Comparative genomics of Botrytis spp.</title>
        <authorList>
            <person name="Valero-Jimenez C.A."/>
            <person name="Tapia P."/>
            <person name="Veloso J."/>
            <person name="Silva-Moreno E."/>
            <person name="Staats M."/>
            <person name="Valdes J.H."/>
            <person name="Van Kan J.A.L."/>
        </authorList>
    </citation>
    <scope>NUCLEOTIDE SEQUENCE [LARGE SCALE GENOMIC DNA]</scope>
    <source>
        <strain evidence="2 3">Bt9001</strain>
    </source>
</reference>
<comment type="caution">
    <text evidence="2">The sequence shown here is derived from an EMBL/GenBank/DDBJ whole genome shotgun (WGS) entry which is preliminary data.</text>
</comment>
<keyword evidence="3" id="KW-1185">Reference proteome</keyword>
<evidence type="ECO:0000256" key="1">
    <source>
        <dbReference type="SAM" id="MobiDB-lite"/>
    </source>
</evidence>
<feature type="compositionally biased region" description="Polar residues" evidence="1">
    <location>
        <begin position="267"/>
        <end position="299"/>
    </location>
</feature>
<feature type="compositionally biased region" description="Basic and acidic residues" evidence="1">
    <location>
        <begin position="403"/>
        <end position="417"/>
    </location>
</feature>